<dbReference type="InterPro" id="IPR005064">
    <property type="entry name" value="BUG"/>
</dbReference>
<proteinExistence type="inferred from homology"/>
<dbReference type="EMBL" id="UWPJ01000031">
    <property type="protein sequence ID" value="VCU71884.1"/>
    <property type="molecule type" value="Genomic_DNA"/>
</dbReference>
<dbReference type="Proteomes" id="UP000277294">
    <property type="component" value="Unassembled WGS sequence"/>
</dbReference>
<dbReference type="PIRSF" id="PIRSF017082">
    <property type="entry name" value="YflP"/>
    <property type="match status" value="1"/>
</dbReference>
<gene>
    <name evidence="3" type="ORF">PIGHUM_03975</name>
</gene>
<evidence type="ECO:0000313" key="3">
    <source>
        <dbReference type="EMBL" id="VCU71884.1"/>
    </source>
</evidence>
<feature type="signal peptide" evidence="2">
    <location>
        <begin position="1"/>
        <end position="22"/>
    </location>
</feature>
<dbReference type="InterPro" id="IPR042100">
    <property type="entry name" value="Bug_dom1"/>
</dbReference>
<dbReference type="Gene3D" id="3.40.190.150">
    <property type="entry name" value="Bordetella uptake gene, domain 1"/>
    <property type="match status" value="1"/>
</dbReference>
<protein>
    <submittedName>
        <fullName evidence="3">Tripartite tricarboxylate transporter family receptor</fullName>
    </submittedName>
</protein>
<dbReference type="SUPFAM" id="SSF53850">
    <property type="entry name" value="Periplasmic binding protein-like II"/>
    <property type="match status" value="1"/>
</dbReference>
<keyword evidence="2" id="KW-0732">Signal</keyword>
<dbReference type="PANTHER" id="PTHR42928">
    <property type="entry name" value="TRICARBOXYLATE-BINDING PROTEIN"/>
    <property type="match status" value="1"/>
</dbReference>
<evidence type="ECO:0000256" key="1">
    <source>
        <dbReference type="ARBA" id="ARBA00006987"/>
    </source>
</evidence>
<evidence type="ECO:0000256" key="2">
    <source>
        <dbReference type="SAM" id="SignalP"/>
    </source>
</evidence>
<comment type="similarity">
    <text evidence="1">Belongs to the UPF0065 (bug) family.</text>
</comment>
<keyword evidence="4" id="KW-1185">Reference proteome</keyword>
<dbReference type="PROSITE" id="PS51257">
    <property type="entry name" value="PROKAR_LIPOPROTEIN"/>
    <property type="match status" value="1"/>
</dbReference>
<evidence type="ECO:0000313" key="4">
    <source>
        <dbReference type="Proteomes" id="UP000277294"/>
    </source>
</evidence>
<dbReference type="RefSeq" id="WP_124081479.1">
    <property type="nucleotide sequence ID" value="NZ_UWPJ01000031.1"/>
</dbReference>
<name>A0A3P4B6F4_9BURK</name>
<sequence>MRNVISFGAALAIACGACAAQAAEGWPVKPVKLVAAASPGGTTDQLARMIGQELSEKFGKPFVVENKGGAGGGVAAQQVQMAEPDGYTLLVTNDQLSMKASFEDKIEYDAVKGFKPISTIVRGPVVLGVGKGVPANDLGELIKLAKSKDSRLAFASCGSGTILHLTGELLNLSADTSITHVPYRGCAPAMVDVLAGQVPVFVTVLGNAAPYVKEGKVKLLAVTSRKRLVQFPDVPTAQEAGLGELVAEPWFGVLAPANTPDAVVNKLAAAIKAFVADPATAAKLEDMYLAPEASTPAEFAAIIKSDIDKWSAVVRRAKVSVQ</sequence>
<dbReference type="Gene3D" id="3.40.190.10">
    <property type="entry name" value="Periplasmic binding protein-like II"/>
    <property type="match status" value="1"/>
</dbReference>
<organism evidence="3 4">
    <name type="scientific">Pigmentiphaga humi</name>
    <dbReference type="NCBI Taxonomy" id="2478468"/>
    <lineage>
        <taxon>Bacteria</taxon>
        <taxon>Pseudomonadati</taxon>
        <taxon>Pseudomonadota</taxon>
        <taxon>Betaproteobacteria</taxon>
        <taxon>Burkholderiales</taxon>
        <taxon>Alcaligenaceae</taxon>
        <taxon>Pigmentiphaga</taxon>
    </lineage>
</organism>
<accession>A0A3P4B6F4</accession>
<reference evidence="3 4" key="1">
    <citation type="submission" date="2018-10" db="EMBL/GenBank/DDBJ databases">
        <authorList>
            <person name="Criscuolo A."/>
        </authorList>
    </citation>
    <scope>NUCLEOTIDE SEQUENCE [LARGE SCALE GENOMIC DNA]</scope>
    <source>
        <strain evidence="3">DnA1</strain>
    </source>
</reference>
<keyword evidence="3" id="KW-0675">Receptor</keyword>
<dbReference type="AlphaFoldDB" id="A0A3P4B6F4"/>
<dbReference type="Pfam" id="PF03401">
    <property type="entry name" value="TctC"/>
    <property type="match status" value="1"/>
</dbReference>
<dbReference type="PANTHER" id="PTHR42928:SF5">
    <property type="entry name" value="BLR1237 PROTEIN"/>
    <property type="match status" value="1"/>
</dbReference>
<feature type="chain" id="PRO_5017921886" evidence="2">
    <location>
        <begin position="23"/>
        <end position="322"/>
    </location>
</feature>